<feature type="compositionally biased region" description="Low complexity" evidence="6">
    <location>
        <begin position="678"/>
        <end position="693"/>
    </location>
</feature>
<accession>A0A0N8PZH6</accession>
<feature type="domain" description="PNPLA" evidence="8">
    <location>
        <begin position="336"/>
        <end position="527"/>
    </location>
</feature>
<feature type="active site" description="Proton acceptor" evidence="5">
    <location>
        <position position="514"/>
    </location>
</feature>
<evidence type="ECO:0000313" key="10">
    <source>
        <dbReference type="Proteomes" id="UP000053890"/>
    </source>
</evidence>
<feature type="compositionally biased region" description="Low complexity" evidence="6">
    <location>
        <begin position="716"/>
        <end position="730"/>
    </location>
</feature>
<keyword evidence="7" id="KW-0812">Transmembrane</keyword>
<dbReference type="Proteomes" id="UP000053890">
    <property type="component" value="Unassembled WGS sequence"/>
</dbReference>
<evidence type="ECO:0000256" key="1">
    <source>
        <dbReference type="ARBA" id="ARBA00006104"/>
    </source>
</evidence>
<dbReference type="Gene3D" id="3.40.1090.10">
    <property type="entry name" value="Cytosolic phospholipase A2 catalytic domain"/>
    <property type="match status" value="2"/>
</dbReference>
<dbReference type="PANTHER" id="PTHR14226:SF66">
    <property type="entry name" value="TRIACYLGLYCEROL LIPASE PTL2"/>
    <property type="match status" value="1"/>
</dbReference>
<protein>
    <recommendedName>
        <fullName evidence="8">PNPLA domain-containing protein</fullName>
    </recommendedName>
</protein>
<feature type="compositionally biased region" description="Acidic residues" evidence="6">
    <location>
        <begin position="830"/>
        <end position="839"/>
    </location>
</feature>
<dbReference type="OrthoDB" id="15478at2759"/>
<dbReference type="PANTHER" id="PTHR14226">
    <property type="entry name" value="NEUROPATHY TARGET ESTERASE/SWISS CHEESE D.MELANOGASTER"/>
    <property type="match status" value="1"/>
</dbReference>
<keyword evidence="10" id="KW-1185">Reference proteome</keyword>
<dbReference type="InterPro" id="IPR050301">
    <property type="entry name" value="NTE"/>
</dbReference>
<dbReference type="GO" id="GO:0006641">
    <property type="term" value="P:triglyceride metabolic process"/>
    <property type="evidence" value="ECO:0007669"/>
    <property type="project" value="UniProtKB-ARBA"/>
</dbReference>
<dbReference type="RefSeq" id="XP_018268398.1">
    <property type="nucleotide sequence ID" value="XM_018418035.1"/>
</dbReference>
<comment type="caution">
    <text evidence="5">Lacks conserved residue(s) required for the propagation of feature annotation.</text>
</comment>
<feature type="transmembrane region" description="Helical" evidence="7">
    <location>
        <begin position="159"/>
        <end position="179"/>
    </location>
</feature>
<dbReference type="Pfam" id="PF11815">
    <property type="entry name" value="DUF3336"/>
    <property type="match status" value="1"/>
</dbReference>
<dbReference type="GO" id="GO:0004806">
    <property type="term" value="F:triacylglycerol lipase activity"/>
    <property type="evidence" value="ECO:0007669"/>
    <property type="project" value="InterPro"/>
</dbReference>
<name>A0A0N8PZH6_RHOGW</name>
<evidence type="ECO:0000256" key="3">
    <source>
        <dbReference type="ARBA" id="ARBA00022963"/>
    </source>
</evidence>
<keyword evidence="4 5" id="KW-0443">Lipid metabolism</keyword>
<dbReference type="EMBL" id="KQ474087">
    <property type="protein sequence ID" value="KPV72349.1"/>
    <property type="molecule type" value="Genomic_DNA"/>
</dbReference>
<feature type="short sequence motif" description="GXSXG" evidence="5">
    <location>
        <begin position="367"/>
        <end position="371"/>
    </location>
</feature>
<dbReference type="GO" id="GO:0016042">
    <property type="term" value="P:lipid catabolic process"/>
    <property type="evidence" value="ECO:0007669"/>
    <property type="project" value="UniProtKB-UniRule"/>
</dbReference>
<dbReference type="SUPFAM" id="SSF52151">
    <property type="entry name" value="FabD/lysophospholipase-like"/>
    <property type="match status" value="1"/>
</dbReference>
<dbReference type="PROSITE" id="PS51635">
    <property type="entry name" value="PNPLA"/>
    <property type="match status" value="1"/>
</dbReference>
<sequence>MAYYAPSASYPSIHRPSLAYTGTTGYAPSHLGHHHHHHHLHAPRSSLERERAWYPATRTEMLVAQAHSTLHGHHLADKLRREWDQHAVDFAWDWVNEDDMRAFQQALSDEPNPGADQDQPEKIVAASDWAPVKERKRSKNPRKRKDVVREGWAYHISRWPLLLLIFVIIIFEFLSYLAIRQMVNVIEFFAGWRGERGRLRLALRNATTYDEWKTRALALDALLGLNHWKASAPNAYYDAPLVRRVLRALRSLREQGDAEGVCAVLHACVRNNFAGVESFHLYSESYFGTKELVQEYLDEVARSLEFVRGASDDQLPPDEKADFFRSAAKNLGASALCLSGGASMSYYHFGVIRALLDEDRLPRVVTGTSGGAIVAALCCTRTDAELRELLVPELADRITACEERITVWAARAWRTGARFDTVEWARKASFFTLGSMTFREAFERTGRILNVSVIPSDTHSPTKLLNYLSAPDCVIYTAVIASAAVPGILNPVVLLTKDKDGKLHPWEFQGKHKDGSLRVDIPLQALHMLYNVNFSIVSQVNPHIHLFHFAPRGSPGRPVSHRQGRGWRGGFLLAAAEGYCKIELVKWFRVIRDLELMPELAGQNWSGVFLQKFEGSVTIWPKSRFSDWFRLLTDPDRDELARMIRVGQRVTWPKIKMIENRLKIERQVDLGRQEARARLTSSSSSNGNGSASLAPPPLTRHNSSGDHLLIPREPRVASPARARTASPAPRGQAQPDRSGSGSGDTELDDDEYGDDEGLDSVRVDDNSAAAKKRRRAILERLGLRGAAGRGASAPPLGGGGSGSASGSDGGMRRRGGGIGDGRYLHRGGEGETEDGEGESDWTSGGEGAPPLMPLGGSGVRRRLRSSSLGPMVGMSSDEEGPAGAGGRFRPVVQNRKRHLHNLSQSRKPHVQSSSLWTSSTTALFDLPDELLSSILRDCIYSASYRRGRVVGLFTVSRRIYRLARPLALECVVAPSSSWFDAPSPTALELVDQFFGRLATLSPFYSHIKSLDVGRVDAPILLSNLLVACPALESLNVGDALDVGDVLPERVLRALPEVKSLRSLSLDAPFSLGDPSFDLRTTSIRRLSILREHKLLLADGKGNNLDELDLCDHLLEGCAIPWSSLKVLRLHGHGGRPFEDGASVLPALEAVARPGSVPLERFELLLDSAFAAEDESARTRNYEFMFQVLRLATPRSVELFVGRCPPVLARGNQSLPSVVNLDLRVGDRSLFDTEVLPVFASFLAHFRSLATLRLQTNYPSSPGARHSFFADCIALSPATFALHHPPFSALLGFLRTTNVLRFDFRDLSARFLRGTRTSGTEAFEFETFSYSR</sequence>
<feature type="region of interest" description="Disordered" evidence="6">
    <location>
        <begin position="787"/>
        <end position="887"/>
    </location>
</feature>
<feature type="region of interest" description="Disordered" evidence="6">
    <location>
        <begin position="675"/>
        <end position="771"/>
    </location>
</feature>
<feature type="compositionally biased region" description="Gly residues" evidence="6">
    <location>
        <begin position="796"/>
        <end position="809"/>
    </location>
</feature>
<dbReference type="Pfam" id="PF01734">
    <property type="entry name" value="Patatin"/>
    <property type="match status" value="1"/>
</dbReference>
<reference evidence="9 10" key="1">
    <citation type="journal article" date="2015" name="Front. Microbiol.">
        <title>Genome sequence of the plant growth promoting endophytic yeast Rhodotorula graminis WP1.</title>
        <authorList>
            <person name="Firrincieli A."/>
            <person name="Otillar R."/>
            <person name="Salamov A."/>
            <person name="Schmutz J."/>
            <person name="Khan Z."/>
            <person name="Redman R.S."/>
            <person name="Fleck N.D."/>
            <person name="Lindquist E."/>
            <person name="Grigoriev I.V."/>
            <person name="Doty S.L."/>
        </authorList>
    </citation>
    <scope>NUCLEOTIDE SEQUENCE [LARGE SCALE GENOMIC DNA]</scope>
    <source>
        <strain evidence="9 10">WP1</strain>
    </source>
</reference>
<dbReference type="SUPFAM" id="SSF52047">
    <property type="entry name" value="RNI-like"/>
    <property type="match status" value="1"/>
</dbReference>
<evidence type="ECO:0000256" key="5">
    <source>
        <dbReference type="PROSITE-ProRule" id="PRU01161"/>
    </source>
</evidence>
<dbReference type="InterPro" id="IPR016035">
    <property type="entry name" value="Acyl_Trfase/lysoPLipase"/>
</dbReference>
<feature type="active site" description="Nucleophile" evidence="5">
    <location>
        <position position="369"/>
    </location>
</feature>
<evidence type="ECO:0000256" key="4">
    <source>
        <dbReference type="ARBA" id="ARBA00023098"/>
    </source>
</evidence>
<evidence type="ECO:0000256" key="6">
    <source>
        <dbReference type="SAM" id="MobiDB-lite"/>
    </source>
</evidence>
<feature type="compositionally biased region" description="Acidic residues" evidence="6">
    <location>
        <begin position="745"/>
        <end position="758"/>
    </location>
</feature>
<gene>
    <name evidence="9" type="ORF">RHOBADRAFT_55828</name>
</gene>
<dbReference type="STRING" id="578459.A0A0N8PZH6"/>
<keyword evidence="2 5" id="KW-0378">Hydrolase</keyword>
<keyword evidence="7" id="KW-1133">Transmembrane helix</keyword>
<keyword evidence="7" id="KW-0472">Membrane</keyword>
<dbReference type="InterPro" id="IPR002641">
    <property type="entry name" value="PNPLA_dom"/>
</dbReference>
<proteinExistence type="inferred from homology"/>
<dbReference type="InterPro" id="IPR021771">
    <property type="entry name" value="Triacylglycerol_lipase_N"/>
</dbReference>
<dbReference type="CDD" id="cd07232">
    <property type="entry name" value="Pat_PLPL"/>
    <property type="match status" value="1"/>
</dbReference>
<evidence type="ECO:0000256" key="2">
    <source>
        <dbReference type="ARBA" id="ARBA00022801"/>
    </source>
</evidence>
<organism evidence="9 10">
    <name type="scientific">Rhodotorula graminis (strain WP1)</name>
    <dbReference type="NCBI Taxonomy" id="578459"/>
    <lineage>
        <taxon>Eukaryota</taxon>
        <taxon>Fungi</taxon>
        <taxon>Dikarya</taxon>
        <taxon>Basidiomycota</taxon>
        <taxon>Pucciniomycotina</taxon>
        <taxon>Microbotryomycetes</taxon>
        <taxon>Sporidiobolales</taxon>
        <taxon>Sporidiobolaceae</taxon>
        <taxon>Rhodotorula</taxon>
    </lineage>
</organism>
<evidence type="ECO:0000259" key="8">
    <source>
        <dbReference type="PROSITE" id="PS51635"/>
    </source>
</evidence>
<comment type="similarity">
    <text evidence="1">Belongs to the PLPL family.</text>
</comment>
<keyword evidence="3 5" id="KW-0442">Lipid degradation</keyword>
<evidence type="ECO:0000313" key="9">
    <source>
        <dbReference type="EMBL" id="KPV72349.1"/>
    </source>
</evidence>
<evidence type="ECO:0000256" key="7">
    <source>
        <dbReference type="SAM" id="Phobius"/>
    </source>
</evidence>
<dbReference type="GeneID" id="28978483"/>